<reference evidence="1 2" key="1">
    <citation type="submission" date="2024-06" db="EMBL/GenBank/DDBJ databases">
        <title>Genomics of switchgrass bacterial isolates.</title>
        <authorList>
            <person name="Shade A."/>
        </authorList>
    </citation>
    <scope>NUCLEOTIDE SEQUENCE [LARGE SCALE GENOMIC DNA]</scope>
    <source>
        <strain evidence="1 2">PvP084</strain>
    </source>
</reference>
<dbReference type="EMBL" id="JBEPNW010000002">
    <property type="protein sequence ID" value="MET3867882.1"/>
    <property type="molecule type" value="Genomic_DNA"/>
</dbReference>
<proteinExistence type="predicted"/>
<evidence type="ECO:0000313" key="2">
    <source>
        <dbReference type="Proteomes" id="UP001549119"/>
    </source>
</evidence>
<dbReference type="Proteomes" id="UP001549119">
    <property type="component" value="Unassembled WGS sequence"/>
</dbReference>
<accession>A0ABV2NMZ9</accession>
<gene>
    <name evidence="1" type="ORF">ABIC20_005191</name>
</gene>
<sequence>MSIAPPLAPLQHVVHPAYEADPQQAGAQQEQPMINLNDPGSLTVDSVKDLIASKDDSADRQIRVMDNGDVVLSDDIGSQNLTGVRFRLDTLNAGNGYVGKAAAGDQSWVGRVHRAIEEHWKDGTRGYVDLY</sequence>
<organism evidence="1 2">
    <name type="scientific">Methylobacterium radiotolerans</name>
    <dbReference type="NCBI Taxonomy" id="31998"/>
    <lineage>
        <taxon>Bacteria</taxon>
        <taxon>Pseudomonadati</taxon>
        <taxon>Pseudomonadota</taxon>
        <taxon>Alphaproteobacteria</taxon>
        <taxon>Hyphomicrobiales</taxon>
        <taxon>Methylobacteriaceae</taxon>
        <taxon>Methylobacterium</taxon>
    </lineage>
</organism>
<name>A0ABV2NMZ9_9HYPH</name>
<protein>
    <submittedName>
        <fullName evidence="1">Uncharacterized protein</fullName>
    </submittedName>
</protein>
<keyword evidence="2" id="KW-1185">Reference proteome</keyword>
<dbReference type="RefSeq" id="WP_209650646.1">
    <property type="nucleotide sequence ID" value="NZ_JBEPNV010000001.1"/>
</dbReference>
<evidence type="ECO:0000313" key="1">
    <source>
        <dbReference type="EMBL" id="MET3867882.1"/>
    </source>
</evidence>
<comment type="caution">
    <text evidence="1">The sequence shown here is derived from an EMBL/GenBank/DDBJ whole genome shotgun (WGS) entry which is preliminary data.</text>
</comment>